<dbReference type="GeneID" id="58787825"/>
<evidence type="ECO:0000313" key="2">
    <source>
        <dbReference type="Proteomes" id="UP000008037"/>
    </source>
</evidence>
<dbReference type="AlphaFoldDB" id="K0IMJ4"/>
<name>K0IMJ4_NITGG</name>
<dbReference type="EMBL" id="CP002408">
    <property type="protein sequence ID" value="AFU60342.1"/>
    <property type="molecule type" value="Genomic_DNA"/>
</dbReference>
<keyword evidence="2" id="KW-1185">Reference proteome</keyword>
<evidence type="ECO:0000313" key="1">
    <source>
        <dbReference type="EMBL" id="AFU60342.1"/>
    </source>
</evidence>
<dbReference type="BioCyc" id="CNIT1237085:G1324-3428-MONOMER"/>
<dbReference type="HOGENOM" id="CLU_202920_0_0_2"/>
<dbReference type="KEGG" id="nga:Ngar_c34270"/>
<sequence>MKVRCPDCKGVAEMADDFTFVKCGNCSFDMTYGEYVKYIAYKDSRYRDILSDYK</sequence>
<protein>
    <recommendedName>
        <fullName evidence="3">Zinc-domain-containing protein</fullName>
    </recommendedName>
</protein>
<dbReference type="OrthoDB" id="6591at2157"/>
<gene>
    <name evidence="1" type="ordered locus">Ngar_c34270</name>
</gene>
<dbReference type="InParanoid" id="K0IMJ4"/>
<proteinExistence type="predicted"/>
<organism evidence="1 2">
    <name type="scientific">Nitrososphaera gargensis (strain Ga9.2)</name>
    <dbReference type="NCBI Taxonomy" id="1237085"/>
    <lineage>
        <taxon>Archaea</taxon>
        <taxon>Nitrososphaerota</taxon>
        <taxon>Nitrososphaeria</taxon>
        <taxon>Nitrososphaerales</taxon>
        <taxon>Nitrososphaeraceae</taxon>
        <taxon>Nitrososphaera</taxon>
    </lineage>
</organism>
<dbReference type="RefSeq" id="WP_015020874.1">
    <property type="nucleotide sequence ID" value="NC_018719.1"/>
</dbReference>
<reference evidence="1 2" key="1">
    <citation type="journal article" date="2012" name="Environ. Microbiol.">
        <title>The genome of the ammonia-oxidizing Candidatus Nitrososphaera gargensis: insights into metabolic versatility and environmental adaptations.</title>
        <authorList>
            <person name="Spang A."/>
            <person name="Poehlein A."/>
            <person name="Offre P."/>
            <person name="Zumbragel S."/>
            <person name="Haider S."/>
            <person name="Rychlik N."/>
            <person name="Nowka B."/>
            <person name="Schmeisser C."/>
            <person name="Lebedeva E.V."/>
            <person name="Rattei T."/>
            <person name="Bohm C."/>
            <person name="Schmid M."/>
            <person name="Galushko A."/>
            <person name="Hatzenpichler R."/>
            <person name="Weinmaier T."/>
            <person name="Daniel R."/>
            <person name="Schleper C."/>
            <person name="Spieck E."/>
            <person name="Streit W."/>
            <person name="Wagner M."/>
        </authorList>
    </citation>
    <scope>NUCLEOTIDE SEQUENCE [LARGE SCALE GENOMIC DNA]</scope>
    <source>
        <strain evidence="2">Ga9.2</strain>
    </source>
</reference>
<dbReference type="Proteomes" id="UP000008037">
    <property type="component" value="Chromosome"/>
</dbReference>
<evidence type="ECO:0008006" key="3">
    <source>
        <dbReference type="Google" id="ProtNLM"/>
    </source>
</evidence>
<accession>K0IMJ4</accession>